<reference evidence="3 4" key="1">
    <citation type="submission" date="2018-08" db="EMBL/GenBank/DDBJ databases">
        <title>A genome reference for cultivated species of the human gut microbiota.</title>
        <authorList>
            <person name="Zou Y."/>
            <person name="Xue W."/>
            <person name="Luo G."/>
        </authorList>
    </citation>
    <scope>NUCLEOTIDE SEQUENCE [LARGE SCALE GENOMIC DNA]</scope>
    <source>
        <strain evidence="3 4">AM27-17</strain>
    </source>
</reference>
<dbReference type="NCBIfam" id="TIGR04183">
    <property type="entry name" value="Por_Secre_tail"/>
    <property type="match status" value="1"/>
</dbReference>
<evidence type="ECO:0000259" key="1">
    <source>
        <dbReference type="Pfam" id="PF07819"/>
    </source>
</evidence>
<protein>
    <submittedName>
        <fullName evidence="3">T9SS C-terminal target domain-containing protein</fullName>
    </submittedName>
</protein>
<dbReference type="Gene3D" id="3.40.50.1820">
    <property type="entry name" value="alpha/beta hydrolase"/>
    <property type="match status" value="1"/>
</dbReference>
<dbReference type="EMBL" id="QSKV01000001">
    <property type="protein sequence ID" value="RHE95188.1"/>
    <property type="molecule type" value="Genomic_DNA"/>
</dbReference>
<dbReference type="SUPFAM" id="SSF53474">
    <property type="entry name" value="alpha/beta-Hydrolases"/>
    <property type="match status" value="1"/>
</dbReference>
<dbReference type="Pfam" id="PF07819">
    <property type="entry name" value="PGAP1"/>
    <property type="match status" value="1"/>
</dbReference>
<organism evidence="3 4">
    <name type="scientific">Bacteroides intestinalis</name>
    <dbReference type="NCBI Taxonomy" id="329854"/>
    <lineage>
        <taxon>Bacteria</taxon>
        <taxon>Pseudomonadati</taxon>
        <taxon>Bacteroidota</taxon>
        <taxon>Bacteroidia</taxon>
        <taxon>Bacteroidales</taxon>
        <taxon>Bacteroidaceae</taxon>
        <taxon>Bacteroides</taxon>
    </lineage>
</organism>
<accession>A0A414LKK1</accession>
<comment type="caution">
    <text evidence="3">The sequence shown here is derived from an EMBL/GenBank/DDBJ whole genome shotgun (WGS) entry which is preliminary data.</text>
</comment>
<feature type="domain" description="GPI inositol-deacylase PGAP1-like alpha/beta" evidence="1">
    <location>
        <begin position="368"/>
        <end position="408"/>
    </location>
</feature>
<evidence type="ECO:0000313" key="3">
    <source>
        <dbReference type="EMBL" id="RHE95188.1"/>
    </source>
</evidence>
<dbReference type="GO" id="GO:0016788">
    <property type="term" value="F:hydrolase activity, acting on ester bonds"/>
    <property type="evidence" value="ECO:0007669"/>
    <property type="project" value="InterPro"/>
</dbReference>
<dbReference type="RefSeq" id="WP_118220435.1">
    <property type="nucleotide sequence ID" value="NZ_JADNIJ010000001.1"/>
</dbReference>
<evidence type="ECO:0000259" key="2">
    <source>
        <dbReference type="Pfam" id="PF18962"/>
    </source>
</evidence>
<dbReference type="InterPro" id="IPR012908">
    <property type="entry name" value="PGAP1-ab_dom-like"/>
</dbReference>
<evidence type="ECO:0000313" key="4">
    <source>
        <dbReference type="Proteomes" id="UP000285650"/>
    </source>
</evidence>
<sequence>MDITKRKKTDLKRSFLQKAITLLSIFTFFLFVSLPGFTQTASQSNLSFFKKGQNSILPPAETTNTFTRSLDTRFVFTGNWCVISEIGNDGEEVVNDIYSTGECMVWFNEDGTYVVSNYRAHDIFQRRWWYLNDNTIGDSDGFVITLISYKDGIFAGHIINTEEKGYSTTATMRRDNKLSLSIGKGFGYLKDNETKYIVGASADGETKLRIDVKSIIDNYAFYKVTFSSDYGDTEKICGTIDNFMETGINTAEFMYTVPKEFPSEDGLIYTVNMTLTLYDANQNAITYGELPIKIIRPPVLCVHGLNDNGTCFASFTSYLYGSGCYFPFQLYRSDYHPTSCMEFNTNINIIPNDLKKLFLNCYQQGIIASKADIVGHSMGGLLSRLYLQNVSQQGVNRLITLNTPHFGSQGASLIMNDLKPYAFKTIGMLQFGTGLGAVNDLQVNSIVMTNLAYSSNQLKGIPIHTVCTDYTCSSIAEASASSIISAIKLLCKPAGMIVKPFMVNELAQLIFKGSNDLVVSLTSQKGGLSGNYTSVFEGDHHNYCHVFTPKMPIIQAHIKSLLTKPNNEQAFSKSGLIYKVEPYLDENDIKSIYNKILHFNLNKSASSTSTRSSSIQIKKCELDESHCLNVSCERSSDVENQVIIVYMGDGTTFVKDELSFQEPISPEYGGTISVCAMAYTTSGEIISDATNIQVKHILDETQYQYAEFEIEEGSLLIFKNESIAPLIKLQRSDGQSEIMLPDEYFLPDLDEENPNNFVEIRDGRVYGVSEGYGILTGIISSFSANIPYQVIDPSTIEVADGTETGIETLPTTDNKKQNKFVNFIFSPKEKTGSVSFTRSDISSILVQIYNINGKLQKSLMQQPQNESLINLDFLPSGVYIIRFSEKTFDETFKFIIP</sequence>
<dbReference type="Proteomes" id="UP000285650">
    <property type="component" value="Unassembled WGS sequence"/>
</dbReference>
<feature type="domain" description="Secretion system C-terminal sorting" evidence="2">
    <location>
        <begin position="835"/>
        <end position="896"/>
    </location>
</feature>
<name>A0A414LKK1_9BACE</name>
<dbReference type="InterPro" id="IPR029058">
    <property type="entry name" value="AB_hydrolase_fold"/>
</dbReference>
<dbReference type="AlphaFoldDB" id="A0A414LKK1"/>
<dbReference type="Pfam" id="PF18962">
    <property type="entry name" value="Por_Secre_tail"/>
    <property type="match status" value="1"/>
</dbReference>
<gene>
    <name evidence="3" type="ORF">DW712_00230</name>
</gene>
<dbReference type="InterPro" id="IPR026444">
    <property type="entry name" value="Secre_tail"/>
</dbReference>
<proteinExistence type="predicted"/>